<evidence type="ECO:0000256" key="3">
    <source>
        <dbReference type="ARBA" id="ARBA00022679"/>
    </source>
</evidence>
<organism evidence="8 9">
    <name type="scientific">Nitrosomonas europaea (strain ATCC 19718 / CIP 103999 / KCTC 2705 / NBRC 14298)</name>
    <dbReference type="NCBI Taxonomy" id="228410"/>
    <lineage>
        <taxon>Bacteria</taxon>
        <taxon>Pseudomonadati</taxon>
        <taxon>Pseudomonadota</taxon>
        <taxon>Betaproteobacteria</taxon>
        <taxon>Nitrosomonadales</taxon>
        <taxon>Nitrosomonadaceae</taxon>
        <taxon>Nitrosomonas</taxon>
    </lineage>
</organism>
<evidence type="ECO:0000256" key="5">
    <source>
        <dbReference type="ARBA" id="ARBA00022989"/>
    </source>
</evidence>
<gene>
    <name evidence="8" type="ordered locus">NE1334</name>
</gene>
<keyword evidence="6 7" id="KW-0472">Membrane</keyword>
<feature type="transmembrane region" description="Helical" evidence="7">
    <location>
        <begin position="20"/>
        <end position="39"/>
    </location>
</feature>
<evidence type="ECO:0000256" key="4">
    <source>
        <dbReference type="ARBA" id="ARBA00022692"/>
    </source>
</evidence>
<dbReference type="GO" id="GO:0016757">
    <property type="term" value="F:glycosyltransferase activity"/>
    <property type="evidence" value="ECO:0007669"/>
    <property type="project" value="UniProtKB-KW"/>
</dbReference>
<dbReference type="EMBL" id="AL954747">
    <property type="protein sequence ID" value="CAD85245.1"/>
    <property type="molecule type" value="Genomic_DNA"/>
</dbReference>
<evidence type="ECO:0000313" key="8">
    <source>
        <dbReference type="EMBL" id="CAD85245.1"/>
    </source>
</evidence>
<accession>Q82UY3</accession>
<proteinExistence type="predicted"/>
<dbReference type="STRING" id="228410.NE1334"/>
<dbReference type="KEGG" id="neu:NE1334"/>
<dbReference type="Pfam" id="PF13641">
    <property type="entry name" value="Glyco_tranf_2_3"/>
    <property type="match status" value="1"/>
</dbReference>
<name>Q82UY3_NITEU</name>
<feature type="transmembrane region" description="Helical" evidence="7">
    <location>
        <begin position="361"/>
        <end position="378"/>
    </location>
</feature>
<dbReference type="SUPFAM" id="SSF53448">
    <property type="entry name" value="Nucleotide-diphospho-sugar transferases"/>
    <property type="match status" value="1"/>
</dbReference>
<protein>
    <submittedName>
        <fullName evidence="8">Glycosyl transferase, family 2</fullName>
    </submittedName>
</protein>
<dbReference type="PhylomeDB" id="Q82UY3"/>
<keyword evidence="9" id="KW-1185">Reference proteome</keyword>
<reference evidence="8 9" key="1">
    <citation type="journal article" date="2003" name="J. Bacteriol.">
        <title>Complete genome sequence of the ammonia-oxidizing bacterium and obligate chemolithoautotroph Nitrosomonas europaea.</title>
        <authorList>
            <person name="Chain P."/>
            <person name="Lamerdin J."/>
            <person name="Larimer F."/>
            <person name="Regala W."/>
            <person name="Land M."/>
            <person name="Hauser L."/>
            <person name="Hooper A."/>
            <person name="Klotz M."/>
            <person name="Norton J."/>
            <person name="Sayavedra-Soto L."/>
            <person name="Arciero D."/>
            <person name="Hommes N."/>
            <person name="Whittaker M."/>
            <person name="Arp D."/>
        </authorList>
    </citation>
    <scope>NUCLEOTIDE SEQUENCE [LARGE SCALE GENOMIC DNA]</scope>
    <source>
        <strain evidence="9">ATCC 19718 / CIP 103999 / KCTC 2705 / NBRC 14298</strain>
    </source>
</reference>
<feature type="transmembrane region" description="Helical" evidence="7">
    <location>
        <begin position="399"/>
        <end position="418"/>
    </location>
</feature>
<evidence type="ECO:0000256" key="2">
    <source>
        <dbReference type="ARBA" id="ARBA00022676"/>
    </source>
</evidence>
<dbReference type="PANTHER" id="PTHR43867">
    <property type="entry name" value="CELLULOSE SYNTHASE CATALYTIC SUBUNIT A [UDP-FORMING]"/>
    <property type="match status" value="1"/>
</dbReference>
<keyword evidence="5 7" id="KW-1133">Transmembrane helix</keyword>
<dbReference type="AlphaFoldDB" id="Q82UY3"/>
<evidence type="ECO:0000256" key="7">
    <source>
        <dbReference type="SAM" id="Phobius"/>
    </source>
</evidence>
<dbReference type="PANTHER" id="PTHR43867:SF2">
    <property type="entry name" value="CELLULOSE SYNTHASE CATALYTIC SUBUNIT A [UDP-FORMING]"/>
    <property type="match status" value="1"/>
</dbReference>
<feature type="transmembrane region" description="Helical" evidence="7">
    <location>
        <begin position="326"/>
        <end position="349"/>
    </location>
</feature>
<feature type="transmembrane region" description="Helical" evidence="7">
    <location>
        <begin position="449"/>
        <end position="470"/>
    </location>
</feature>
<dbReference type="InterPro" id="IPR029044">
    <property type="entry name" value="Nucleotide-diphossugar_trans"/>
</dbReference>
<keyword evidence="3 8" id="KW-0808">Transferase</keyword>
<dbReference type="GO" id="GO:0016020">
    <property type="term" value="C:membrane"/>
    <property type="evidence" value="ECO:0007669"/>
    <property type="project" value="UniProtKB-SubCell"/>
</dbReference>
<dbReference type="HOGENOM" id="CLU_012856_4_0_4"/>
<dbReference type="CDD" id="cd06437">
    <property type="entry name" value="CESA_CaSu_A2"/>
    <property type="match status" value="1"/>
</dbReference>
<keyword evidence="2" id="KW-0328">Glycosyltransferase</keyword>
<sequence length="508" mass="57906">MYCREDLKESFPMLLGLLSFFVQTVFFVVVAYFALYVLLELRILFISRRVERCKLTELTEAVQPSLRVGDDYKPSVSVLLPVHNESFVVERLIDAACRLRYPADLLEILVLDDSSDDTSRLARARVEQYAARGVNIRHVCRNDRQGYKAGNLAHGIHQASGEFFAIFDADFVPPPDFLLKTIPYFRDPQLGFLQTGIGYENKNKSFLTRFQAMEMGHQQYVTVGLSEEGDMASLSGSSCVWRKSCVEVLGGWNTSMVTEDVDLGYRAQFGEWKYAYLRDVVSMSLLPESVSAFRVQRERWGRGLIHSGFKHVRQMLHQRMPLMKRLHAISMMFSSVLLASIYVLVLLSLPLNYLVDFDNATMQWVLLAFFGLVAVWGLDNAFGARKGARLDEKPGALRTLWGIYLYIAMFLPMAWYYFAGGIRALLGVHGEFNRTPKGMDERRARMPRINMILLAGELFTFVYSMLAILAAVQKGNYFLIPLNFTVCVGFGMVLFWSWRGIRGNEQAT</sequence>
<evidence type="ECO:0000313" key="9">
    <source>
        <dbReference type="Proteomes" id="UP000001416"/>
    </source>
</evidence>
<dbReference type="eggNOG" id="COG1215">
    <property type="taxonomic scope" value="Bacteria"/>
</dbReference>
<evidence type="ECO:0000256" key="6">
    <source>
        <dbReference type="ARBA" id="ARBA00023136"/>
    </source>
</evidence>
<keyword evidence="4 7" id="KW-0812">Transmembrane</keyword>
<evidence type="ECO:0000256" key="1">
    <source>
        <dbReference type="ARBA" id="ARBA00004141"/>
    </source>
</evidence>
<dbReference type="Proteomes" id="UP000001416">
    <property type="component" value="Chromosome"/>
</dbReference>
<dbReference type="CAZy" id="GT2">
    <property type="family name" value="Glycosyltransferase Family 2"/>
</dbReference>
<dbReference type="InterPro" id="IPR050321">
    <property type="entry name" value="Glycosyltr_2/OpgH_subfam"/>
</dbReference>
<dbReference type="Gene3D" id="3.90.550.10">
    <property type="entry name" value="Spore Coat Polysaccharide Biosynthesis Protein SpsA, Chain A"/>
    <property type="match status" value="1"/>
</dbReference>
<feature type="transmembrane region" description="Helical" evidence="7">
    <location>
        <begin position="477"/>
        <end position="498"/>
    </location>
</feature>
<comment type="subcellular location">
    <subcellularLocation>
        <location evidence="1">Membrane</location>
        <topology evidence="1">Multi-pass membrane protein</topology>
    </subcellularLocation>
</comment>